<organism evidence="2 3">
    <name type="scientific">Verticillium longisporum</name>
    <name type="common">Verticillium dahliae var. longisporum</name>
    <dbReference type="NCBI Taxonomy" id="100787"/>
    <lineage>
        <taxon>Eukaryota</taxon>
        <taxon>Fungi</taxon>
        <taxon>Dikarya</taxon>
        <taxon>Ascomycota</taxon>
        <taxon>Pezizomycotina</taxon>
        <taxon>Sordariomycetes</taxon>
        <taxon>Hypocreomycetidae</taxon>
        <taxon>Glomerellales</taxon>
        <taxon>Plectosphaerellaceae</taxon>
        <taxon>Verticillium</taxon>
    </lineage>
</organism>
<proteinExistence type="predicted"/>
<accession>A0A0G4MBG4</accession>
<name>A0A0G4MBG4_VERLO</name>
<feature type="region of interest" description="Disordered" evidence="1">
    <location>
        <begin position="1"/>
        <end position="22"/>
    </location>
</feature>
<evidence type="ECO:0000256" key="1">
    <source>
        <dbReference type="SAM" id="MobiDB-lite"/>
    </source>
</evidence>
<reference evidence="2 3" key="1">
    <citation type="submission" date="2015-05" db="EMBL/GenBank/DDBJ databases">
        <authorList>
            <person name="Wang D.B."/>
            <person name="Wang M."/>
        </authorList>
    </citation>
    <scope>NUCLEOTIDE SEQUENCE [LARGE SCALE GENOMIC DNA]</scope>
    <source>
        <strain evidence="2">VL1</strain>
    </source>
</reference>
<protein>
    <submittedName>
        <fullName evidence="2">Uncharacterized protein</fullName>
    </submittedName>
</protein>
<sequence>VGHPPEPAPPQGPHQEGPRPPL</sequence>
<dbReference type="Proteomes" id="UP000044602">
    <property type="component" value="Unassembled WGS sequence"/>
</dbReference>
<keyword evidence="3" id="KW-1185">Reference proteome</keyword>
<evidence type="ECO:0000313" key="2">
    <source>
        <dbReference type="EMBL" id="CRK31623.1"/>
    </source>
</evidence>
<dbReference type="EMBL" id="CVQH01021820">
    <property type="protein sequence ID" value="CRK31623.1"/>
    <property type="molecule type" value="Genomic_DNA"/>
</dbReference>
<dbReference type="AlphaFoldDB" id="A0A0G4MBG4"/>
<evidence type="ECO:0000313" key="3">
    <source>
        <dbReference type="Proteomes" id="UP000044602"/>
    </source>
</evidence>
<gene>
    <name evidence="2" type="ORF">BN1708_018792</name>
</gene>
<feature type="non-terminal residue" evidence="2">
    <location>
        <position position="1"/>
    </location>
</feature>